<dbReference type="AlphaFoldDB" id="A0A166UZ18"/>
<reference evidence="2 3" key="1">
    <citation type="journal article" date="2016" name="Mol. Biol. Evol.">
        <title>Comparative Genomics of Early-Diverging Mushroom-Forming Fungi Provides Insights into the Origins of Lignocellulose Decay Capabilities.</title>
        <authorList>
            <person name="Nagy L.G."/>
            <person name="Riley R."/>
            <person name="Tritt A."/>
            <person name="Adam C."/>
            <person name="Daum C."/>
            <person name="Floudas D."/>
            <person name="Sun H."/>
            <person name="Yadav J.S."/>
            <person name="Pangilinan J."/>
            <person name="Larsson K.H."/>
            <person name="Matsuura K."/>
            <person name="Barry K."/>
            <person name="Labutti K."/>
            <person name="Kuo R."/>
            <person name="Ohm R.A."/>
            <person name="Bhattacharya S.S."/>
            <person name="Shirouzu T."/>
            <person name="Yoshinaga Y."/>
            <person name="Martin F.M."/>
            <person name="Grigoriev I.V."/>
            <person name="Hibbett D.S."/>
        </authorList>
    </citation>
    <scope>NUCLEOTIDE SEQUENCE [LARGE SCALE GENOMIC DNA]</scope>
    <source>
        <strain evidence="2 3">CBS 109695</strain>
    </source>
</reference>
<dbReference type="EMBL" id="KV417486">
    <property type="protein sequence ID" value="KZP32178.1"/>
    <property type="molecule type" value="Genomic_DNA"/>
</dbReference>
<accession>A0A166UZ18</accession>
<sequence length="371" mass="40805">MPRRDAGMQTQIGFYPFCHVDAHENFDLSFFLEGTAEDVWKREDLTGLTQAGRPPGAHIKLTKDREPIFILSATVPHHVKTVEIFEDDEATTAAQGAVSKVYVGYIASRGDWDDDEDEENTSYRIHLLRSGLPKSSPEEFIEVDMCTPVFPNTDHRSRKPLTPSEPLPIGWTHCYHASFETVTLRVPWAFAKPSFRVTLPQMTRAKHNTAVIEDKVRRAKRARAPQKVNWTPMAELEESAPSSAPSNEQNSVSTPPQSVSSRGRTVSVASLNEEDALKPVPPPIAAVSYDIAAVPTLVDPQGLLAEIKVIETQTLTQLLHALSNGLSSEAAIPSTASIDSSPATAKTPNLTRSSTTHISAHREVTNDKQKD</sequence>
<evidence type="ECO:0000313" key="2">
    <source>
        <dbReference type="EMBL" id="KZP32178.1"/>
    </source>
</evidence>
<evidence type="ECO:0000313" key="3">
    <source>
        <dbReference type="Proteomes" id="UP000076532"/>
    </source>
</evidence>
<feature type="region of interest" description="Disordered" evidence="1">
    <location>
        <begin position="336"/>
        <end position="371"/>
    </location>
</feature>
<protein>
    <submittedName>
        <fullName evidence="2">Uncharacterized protein</fullName>
    </submittedName>
</protein>
<feature type="compositionally biased region" description="Polar residues" evidence="1">
    <location>
        <begin position="247"/>
        <end position="266"/>
    </location>
</feature>
<gene>
    <name evidence="2" type="ORF">FIBSPDRAFT_944250</name>
</gene>
<feature type="compositionally biased region" description="Basic and acidic residues" evidence="1">
    <location>
        <begin position="360"/>
        <end position="371"/>
    </location>
</feature>
<keyword evidence="3" id="KW-1185">Reference proteome</keyword>
<feature type="compositionally biased region" description="Polar residues" evidence="1">
    <location>
        <begin position="336"/>
        <end position="358"/>
    </location>
</feature>
<feature type="region of interest" description="Disordered" evidence="1">
    <location>
        <begin position="222"/>
        <end position="266"/>
    </location>
</feature>
<name>A0A166UZ18_9AGAM</name>
<proteinExistence type="predicted"/>
<organism evidence="2 3">
    <name type="scientific">Athelia psychrophila</name>
    <dbReference type="NCBI Taxonomy" id="1759441"/>
    <lineage>
        <taxon>Eukaryota</taxon>
        <taxon>Fungi</taxon>
        <taxon>Dikarya</taxon>
        <taxon>Basidiomycota</taxon>
        <taxon>Agaricomycotina</taxon>
        <taxon>Agaricomycetes</taxon>
        <taxon>Agaricomycetidae</taxon>
        <taxon>Atheliales</taxon>
        <taxon>Atheliaceae</taxon>
        <taxon>Athelia</taxon>
    </lineage>
</organism>
<dbReference type="Proteomes" id="UP000076532">
    <property type="component" value="Unassembled WGS sequence"/>
</dbReference>
<evidence type="ECO:0000256" key="1">
    <source>
        <dbReference type="SAM" id="MobiDB-lite"/>
    </source>
</evidence>